<evidence type="ECO:0000313" key="2">
    <source>
        <dbReference type="Proteomes" id="UP001164539"/>
    </source>
</evidence>
<keyword evidence="2" id="KW-1185">Reference proteome</keyword>
<accession>A0ACC1XR23</accession>
<reference evidence="1 2" key="1">
    <citation type="journal article" date="2023" name="Science">
        <title>Complex scaffold remodeling in plant triterpene biosynthesis.</title>
        <authorList>
            <person name="De La Pena R."/>
            <person name="Hodgson H."/>
            <person name="Liu J.C."/>
            <person name="Stephenson M.J."/>
            <person name="Martin A.C."/>
            <person name="Owen C."/>
            <person name="Harkess A."/>
            <person name="Leebens-Mack J."/>
            <person name="Jimenez L.E."/>
            <person name="Osbourn A."/>
            <person name="Sattely E.S."/>
        </authorList>
    </citation>
    <scope>NUCLEOTIDE SEQUENCE [LARGE SCALE GENOMIC DNA]</scope>
    <source>
        <strain evidence="2">cv. JPN11</strain>
        <tissue evidence="1">Leaf</tissue>
    </source>
</reference>
<dbReference type="Proteomes" id="UP001164539">
    <property type="component" value="Chromosome 8"/>
</dbReference>
<evidence type="ECO:0000313" key="1">
    <source>
        <dbReference type="EMBL" id="KAJ4713830.1"/>
    </source>
</evidence>
<dbReference type="EMBL" id="CM051401">
    <property type="protein sequence ID" value="KAJ4713830.1"/>
    <property type="molecule type" value="Genomic_DNA"/>
</dbReference>
<protein>
    <submittedName>
        <fullName evidence="1">2-oxoglutarate (2OG) and Fe(II)-dependent oxygenase superfamily protein</fullName>
    </submittedName>
</protein>
<comment type="caution">
    <text evidence="1">The sequence shown here is derived from an EMBL/GenBank/DDBJ whole genome shotgun (WGS) entry which is preliminary data.</text>
</comment>
<name>A0ACC1XR23_MELAZ</name>
<sequence length="332" mass="37738">MADHLTANGEEMGVYNLQCIDLSNPDIHESAALLRKACMESGIFYVINHGISQEFMDETFAQFKRFFDLPIEEKMKLVWNKNLRGYRPPIQAVIDDKTKQKDFSEAFHIGVEVSEDDPNAHDFFYGPNLWPPADLLPGWRKAMEKYHQEATNVARKIGRVIAVALDLNEDFFVQPELIGSANANYTNMFHYGVHGANLLKDVVGTTPHCDLNLFTLLATDDIWGLQICREKNAESQVWEAIAPVKGAYIVNVGDMLEMLTNGIFRSILHRVVFNQERYSTGTFICPNHDYIIKCLPTCTSEENPPKYPTMRTGQYIYNRFNQLSASTVGKKA</sequence>
<organism evidence="1 2">
    <name type="scientific">Melia azedarach</name>
    <name type="common">Chinaberry tree</name>
    <dbReference type="NCBI Taxonomy" id="155640"/>
    <lineage>
        <taxon>Eukaryota</taxon>
        <taxon>Viridiplantae</taxon>
        <taxon>Streptophyta</taxon>
        <taxon>Embryophyta</taxon>
        <taxon>Tracheophyta</taxon>
        <taxon>Spermatophyta</taxon>
        <taxon>Magnoliopsida</taxon>
        <taxon>eudicotyledons</taxon>
        <taxon>Gunneridae</taxon>
        <taxon>Pentapetalae</taxon>
        <taxon>rosids</taxon>
        <taxon>malvids</taxon>
        <taxon>Sapindales</taxon>
        <taxon>Meliaceae</taxon>
        <taxon>Melia</taxon>
    </lineage>
</organism>
<proteinExistence type="predicted"/>
<gene>
    <name evidence="1" type="ORF">OWV82_015873</name>
</gene>